<dbReference type="GO" id="GO:0005634">
    <property type="term" value="C:nucleus"/>
    <property type="evidence" value="ECO:0007669"/>
    <property type="project" value="UniProtKB-SubCell"/>
</dbReference>
<dbReference type="Proteomes" id="UP001085076">
    <property type="component" value="Unassembled WGS sequence"/>
</dbReference>
<reference evidence="9 10" key="1">
    <citation type="journal article" date="2022" name="Hortic Res">
        <title>The genome of Dioscorea zingiberensis sheds light on the biosynthesis, origin and evolution of the medicinally important diosgenin saponins.</title>
        <authorList>
            <person name="Li Y."/>
            <person name="Tan C."/>
            <person name="Li Z."/>
            <person name="Guo J."/>
            <person name="Li S."/>
            <person name="Chen X."/>
            <person name="Wang C."/>
            <person name="Dai X."/>
            <person name="Yang H."/>
            <person name="Song W."/>
            <person name="Hou L."/>
            <person name="Xu J."/>
            <person name="Tong Z."/>
            <person name="Xu A."/>
            <person name="Yuan X."/>
            <person name="Wang W."/>
            <person name="Yang Q."/>
            <person name="Chen L."/>
            <person name="Sun Z."/>
            <person name="Wang K."/>
            <person name="Pan B."/>
            <person name="Chen J."/>
            <person name="Bao Y."/>
            <person name="Liu F."/>
            <person name="Qi X."/>
            <person name="Gang D.R."/>
            <person name="Wen J."/>
            <person name="Li J."/>
        </authorList>
    </citation>
    <scope>NUCLEOTIDE SEQUENCE [LARGE SCALE GENOMIC DNA]</scope>
    <source>
        <strain evidence="9">Dzin_1.0</strain>
    </source>
</reference>
<feature type="region of interest" description="Disordered" evidence="7">
    <location>
        <begin position="24"/>
        <end position="43"/>
    </location>
</feature>
<evidence type="ECO:0000256" key="1">
    <source>
        <dbReference type="ARBA" id="ARBA00004123"/>
    </source>
</evidence>
<organism evidence="9 10">
    <name type="scientific">Dioscorea zingiberensis</name>
    <dbReference type="NCBI Taxonomy" id="325984"/>
    <lineage>
        <taxon>Eukaryota</taxon>
        <taxon>Viridiplantae</taxon>
        <taxon>Streptophyta</taxon>
        <taxon>Embryophyta</taxon>
        <taxon>Tracheophyta</taxon>
        <taxon>Spermatophyta</taxon>
        <taxon>Magnoliopsida</taxon>
        <taxon>Liliopsida</taxon>
        <taxon>Dioscoreales</taxon>
        <taxon>Dioscoreaceae</taxon>
        <taxon>Dioscorea</taxon>
    </lineage>
</organism>
<name>A0A9D5BTR4_9LILI</name>
<proteinExistence type="predicted"/>
<protein>
    <recommendedName>
        <fullName evidence="6">Transcription repressor</fullName>
    </recommendedName>
    <alternativeName>
        <fullName evidence="6">Ovate family protein</fullName>
    </alternativeName>
</protein>
<dbReference type="PROSITE" id="PS51754">
    <property type="entry name" value="OVATE"/>
    <property type="match status" value="1"/>
</dbReference>
<comment type="function">
    <text evidence="6">Transcriptional repressor that regulates multiple aspects of plant growth and development.</text>
</comment>
<evidence type="ECO:0000259" key="8">
    <source>
        <dbReference type="PROSITE" id="PS51754"/>
    </source>
</evidence>
<dbReference type="PANTHER" id="PTHR33057">
    <property type="entry name" value="TRANSCRIPTION REPRESSOR OFP7-RELATED"/>
    <property type="match status" value="1"/>
</dbReference>
<evidence type="ECO:0000313" key="10">
    <source>
        <dbReference type="Proteomes" id="UP001085076"/>
    </source>
</evidence>
<dbReference type="InterPro" id="IPR006458">
    <property type="entry name" value="Ovate_C"/>
</dbReference>
<dbReference type="EMBL" id="JAGGNH010000086">
    <property type="protein sequence ID" value="KAJ0960380.1"/>
    <property type="molecule type" value="Genomic_DNA"/>
</dbReference>
<evidence type="ECO:0000256" key="7">
    <source>
        <dbReference type="SAM" id="MobiDB-lite"/>
    </source>
</evidence>
<keyword evidence="10" id="KW-1185">Reference proteome</keyword>
<dbReference type="InterPro" id="IPR038933">
    <property type="entry name" value="Ovate"/>
</dbReference>
<evidence type="ECO:0000256" key="4">
    <source>
        <dbReference type="ARBA" id="ARBA00023163"/>
    </source>
</evidence>
<dbReference type="OrthoDB" id="689980at2759"/>
<evidence type="ECO:0000313" key="9">
    <source>
        <dbReference type="EMBL" id="KAJ0960380.1"/>
    </source>
</evidence>
<keyword evidence="4 6" id="KW-0804">Transcription</keyword>
<evidence type="ECO:0000256" key="2">
    <source>
        <dbReference type="ARBA" id="ARBA00022491"/>
    </source>
</evidence>
<keyword evidence="5 6" id="KW-0539">Nucleus</keyword>
<dbReference type="NCBIfam" id="TIGR01568">
    <property type="entry name" value="A_thal_3678"/>
    <property type="match status" value="1"/>
</dbReference>
<gene>
    <name evidence="9" type="ORF">J5N97_001797</name>
</gene>
<evidence type="ECO:0000256" key="3">
    <source>
        <dbReference type="ARBA" id="ARBA00023015"/>
    </source>
</evidence>
<accession>A0A9D5BTR4</accession>
<dbReference type="AlphaFoldDB" id="A0A9D5BTR4"/>
<comment type="subcellular location">
    <subcellularLocation>
        <location evidence="1 6">Nucleus</location>
    </subcellularLocation>
</comment>
<comment type="caution">
    <text evidence="9">The sequence shown here is derived from an EMBL/GenBank/DDBJ whole genome shotgun (WGS) entry which is preliminary data.</text>
</comment>
<evidence type="ECO:0000256" key="5">
    <source>
        <dbReference type="ARBA" id="ARBA00023242"/>
    </source>
</evidence>
<keyword evidence="2 6" id="KW-0678">Repressor</keyword>
<keyword evidence="3 6" id="KW-0805">Transcription regulation</keyword>
<sequence length="176" mass="19692">MAKKRLPKSLQNYISKLKKNTSNLSAIQSSSTTNTCSSDKHYNDDDFSKTPKYEDIVASHRFFSSPGAASSLIEEARLSAASSSTCPRPSDAMPEMPGGGVAMVVHTTDPFCDFRQSMKEMVSSRHVEESAQTLDWEFMEELLLCYLQLNDRNIHKYILRAFAELTVSLQLAVKVE</sequence>
<feature type="domain" description="OVATE" evidence="8">
    <location>
        <begin position="101"/>
        <end position="168"/>
    </location>
</feature>
<dbReference type="GO" id="GO:0045892">
    <property type="term" value="P:negative regulation of DNA-templated transcription"/>
    <property type="evidence" value="ECO:0007669"/>
    <property type="project" value="UniProtKB-UniRule"/>
</dbReference>
<dbReference type="PANTHER" id="PTHR33057:SF117">
    <property type="entry name" value="TRANSCRIPTION REPRESSOR OFP14"/>
    <property type="match status" value="1"/>
</dbReference>
<dbReference type="Pfam" id="PF04844">
    <property type="entry name" value="Ovate"/>
    <property type="match status" value="1"/>
</dbReference>
<evidence type="ECO:0000256" key="6">
    <source>
        <dbReference type="RuleBase" id="RU367028"/>
    </source>
</evidence>
<feature type="compositionally biased region" description="Polar residues" evidence="7">
    <location>
        <begin position="24"/>
        <end position="37"/>
    </location>
</feature>